<reference evidence="4 5" key="1">
    <citation type="submission" date="2024-11" db="EMBL/GenBank/DDBJ databases">
        <title>Chromosome-level genome assembly of the freshwater bivalve Anodonta woodiana.</title>
        <authorList>
            <person name="Chen X."/>
        </authorList>
    </citation>
    <scope>NUCLEOTIDE SEQUENCE [LARGE SCALE GENOMIC DNA]</scope>
    <source>
        <strain evidence="4">MN2024</strain>
        <tissue evidence="4">Gills</tissue>
    </source>
</reference>
<accession>A0ABD3VKR2</accession>
<dbReference type="Gene3D" id="1.10.10.10">
    <property type="entry name" value="Winged helix-like DNA-binding domain superfamily/Winged helix DNA-binding domain"/>
    <property type="match status" value="1"/>
</dbReference>
<evidence type="ECO:0000256" key="2">
    <source>
        <dbReference type="SAM" id="MobiDB-lite"/>
    </source>
</evidence>
<feature type="non-terminal residue" evidence="4">
    <location>
        <position position="717"/>
    </location>
</feature>
<name>A0ABD3VKR2_SINWO</name>
<dbReference type="Gene3D" id="3.40.50.300">
    <property type="entry name" value="P-loop containing nucleotide triphosphate hydrolases"/>
    <property type="match status" value="1"/>
</dbReference>
<keyword evidence="1" id="KW-0677">Repeat</keyword>
<evidence type="ECO:0000313" key="5">
    <source>
        <dbReference type="Proteomes" id="UP001634394"/>
    </source>
</evidence>
<dbReference type="Proteomes" id="UP001634394">
    <property type="component" value="Unassembled WGS sequence"/>
</dbReference>
<evidence type="ECO:0000256" key="1">
    <source>
        <dbReference type="ARBA" id="ARBA00022737"/>
    </source>
</evidence>
<sequence>MTGSQLLPAQVWSGLKTESYISQFYQSFFIREDKPSEVGLDTAAVETCNESRLSATETFQEDDTHTAENRFSDSDQTLVAIFHEHINKETRSNIQLKEEMKITNIGTSKISSKPNQNEHISELHQLDTTSYSAVSSSLLSDENEEVMYERKPIIDSKKPPNDHVHSLEDGEDCDGADKVINKDSLEESDFRKFVARNKARTFSNKPYSYATLLDFAGQSVYYSTHQIFMSWRTVYHVVTDASKSLNDPVTGDVCSIDLSGNNKCSSQDIAVYWLNSIFSHGIPNPPSEIQPQQQVGNFVNVHEAKQYPPVIMVATHMDKVPEKMRNNREEEYFESLGRILKDRELRFLVKGTFAISNIEPDADIDSLRRKIFEWAALEQKIFELKEDGNKVIQYSYIEKISQSSDIRIENPEELELFLRFEHDLGHIMFFSKMKLRNNIILDPDWVIHGLNFLMQSSAHVLVAHPDVLSYWYDFKDTGRLRKSLIGNLNLFRFFFTHCLWSEDKECYSHREHLLDVMENLSIIAQPTDDKDILQEHEKYYWVPCMIHKRAPDHFKNTKLRTDINTTSTLCFVSKTKFIHIGVFHRLIASLLRIWPASKEGGEHQVFTDCCKFQVDDCHTLMVALADFVIHATVYLYSTEELNNILCVEIKECINSRLTDITSCFCPSSEFDVYVKCDRASQHTTEGLLEISDKSEKRCNCTQPAHTVNLQQLLKYWD</sequence>
<proteinExistence type="predicted"/>
<dbReference type="EMBL" id="JBJQND010000011">
    <property type="protein sequence ID" value="KAL3862175.1"/>
    <property type="molecule type" value="Genomic_DNA"/>
</dbReference>
<dbReference type="AlphaFoldDB" id="A0ABD3VKR2"/>
<gene>
    <name evidence="4" type="ORF">ACJMK2_008162</name>
</gene>
<dbReference type="InterPro" id="IPR027417">
    <property type="entry name" value="P-loop_NTPase"/>
</dbReference>
<comment type="caution">
    <text evidence="4">The sequence shown here is derived from an EMBL/GenBank/DDBJ whole genome shotgun (WGS) entry which is preliminary data.</text>
</comment>
<keyword evidence="5" id="KW-1185">Reference proteome</keyword>
<dbReference type="Pfam" id="PF16095">
    <property type="entry name" value="COR-A"/>
    <property type="match status" value="1"/>
</dbReference>
<dbReference type="InterPro" id="IPR036388">
    <property type="entry name" value="WH-like_DNA-bd_sf"/>
</dbReference>
<evidence type="ECO:0000259" key="3">
    <source>
        <dbReference type="Pfam" id="PF16095"/>
    </source>
</evidence>
<feature type="domain" description="COR" evidence="3">
    <location>
        <begin position="373"/>
        <end position="458"/>
    </location>
</feature>
<protein>
    <recommendedName>
        <fullName evidence="3">COR domain-containing protein</fullName>
    </recommendedName>
</protein>
<organism evidence="4 5">
    <name type="scientific">Sinanodonta woodiana</name>
    <name type="common">Chinese pond mussel</name>
    <name type="synonym">Anodonta woodiana</name>
    <dbReference type="NCBI Taxonomy" id="1069815"/>
    <lineage>
        <taxon>Eukaryota</taxon>
        <taxon>Metazoa</taxon>
        <taxon>Spiralia</taxon>
        <taxon>Lophotrochozoa</taxon>
        <taxon>Mollusca</taxon>
        <taxon>Bivalvia</taxon>
        <taxon>Autobranchia</taxon>
        <taxon>Heteroconchia</taxon>
        <taxon>Palaeoheterodonta</taxon>
        <taxon>Unionida</taxon>
        <taxon>Unionoidea</taxon>
        <taxon>Unionidae</taxon>
        <taxon>Unioninae</taxon>
        <taxon>Sinanodonta</taxon>
    </lineage>
</organism>
<feature type="compositionally biased region" description="Basic and acidic residues" evidence="2">
    <location>
        <begin position="154"/>
        <end position="168"/>
    </location>
</feature>
<dbReference type="InterPro" id="IPR032171">
    <property type="entry name" value="COR-A"/>
</dbReference>
<evidence type="ECO:0000313" key="4">
    <source>
        <dbReference type="EMBL" id="KAL3862175.1"/>
    </source>
</evidence>
<feature type="region of interest" description="Disordered" evidence="2">
    <location>
        <begin position="154"/>
        <end position="175"/>
    </location>
</feature>